<dbReference type="EMBL" id="ARZY01000001">
    <property type="protein sequence ID" value="EWH12063.1"/>
    <property type="molecule type" value="Genomic_DNA"/>
</dbReference>
<evidence type="ECO:0000313" key="3">
    <source>
        <dbReference type="EMBL" id="EWH12063.1"/>
    </source>
</evidence>
<feature type="domain" description="Transglutaminase-like" evidence="2">
    <location>
        <begin position="155"/>
        <end position="219"/>
    </location>
</feature>
<evidence type="ECO:0000259" key="2">
    <source>
        <dbReference type="SMART" id="SM00460"/>
    </source>
</evidence>
<dbReference type="eggNOG" id="COG1305">
    <property type="taxonomic scope" value="Bacteria"/>
</dbReference>
<dbReference type="InterPro" id="IPR038765">
    <property type="entry name" value="Papain-like_cys_pep_sf"/>
</dbReference>
<dbReference type="SMART" id="SM00460">
    <property type="entry name" value="TGc"/>
    <property type="match status" value="1"/>
</dbReference>
<accession>W7QWE5</accession>
<dbReference type="Gene3D" id="3.10.620.30">
    <property type="match status" value="1"/>
</dbReference>
<feature type="signal peptide" evidence="1">
    <location>
        <begin position="1"/>
        <end position="23"/>
    </location>
</feature>
<dbReference type="SUPFAM" id="SSF54001">
    <property type="entry name" value="Cysteine proteinases"/>
    <property type="match status" value="1"/>
</dbReference>
<gene>
    <name evidence="3" type="ORF">DS2_00025</name>
</gene>
<proteinExistence type="predicted"/>
<feature type="chain" id="PRO_5004901328" description="Transglutaminase-like domain-containing protein" evidence="1">
    <location>
        <begin position="24"/>
        <end position="282"/>
    </location>
</feature>
<dbReference type="PANTHER" id="PTHR33490">
    <property type="entry name" value="BLR5614 PROTEIN-RELATED"/>
    <property type="match status" value="1"/>
</dbReference>
<dbReference type="Pfam" id="PF01841">
    <property type="entry name" value="Transglut_core"/>
    <property type="match status" value="1"/>
</dbReference>
<sequence>MITKLTTAVFAICISVYCNTAYAQSIPSISSVKTTLADGQTLPLANKIAFEWHANNSQKVIEQFEEHAHIQLSQIADGRLEMFVSQWTNSAGEFLPRHKADSFVIDISEKSTQAFVAGFNSKHTQPIELHQLTSYVANYIDKPTYIHGFNFASKVANQRSGDCTEYAVLTTALARSLDLPARVMIGIVIVEETDKVQAFGHAWAEIWQQGHWQIADAALLNSAAQQHFYLPTGEITNEGPGYAMSLFRSVTLMPSEISNLRTVKVTTTGAEKPRQIRFSRSF</sequence>
<comment type="caution">
    <text evidence="3">The sequence shown here is derived from an EMBL/GenBank/DDBJ whole genome shotgun (WGS) entry which is preliminary data.</text>
</comment>
<evidence type="ECO:0000256" key="1">
    <source>
        <dbReference type="SAM" id="SignalP"/>
    </source>
</evidence>
<reference evidence="3 4" key="1">
    <citation type="journal article" date="2014" name="Genome Announc.">
        <title>Draft Genome Sequence of the Agar-Degrading Bacterium Catenovulum sp. Strain DS-2, Isolated from Intestines of Haliotis diversicolor.</title>
        <authorList>
            <person name="Shan D."/>
            <person name="Li X."/>
            <person name="Gu Z."/>
            <person name="Wei G."/>
            <person name="Gao Z."/>
            <person name="Shao Z."/>
        </authorList>
    </citation>
    <scope>NUCLEOTIDE SEQUENCE [LARGE SCALE GENOMIC DNA]</scope>
    <source>
        <strain evidence="3 4">DS-2</strain>
    </source>
</reference>
<organism evidence="3 4">
    <name type="scientific">Catenovulum agarivorans DS-2</name>
    <dbReference type="NCBI Taxonomy" id="1328313"/>
    <lineage>
        <taxon>Bacteria</taxon>
        <taxon>Pseudomonadati</taxon>
        <taxon>Pseudomonadota</taxon>
        <taxon>Gammaproteobacteria</taxon>
        <taxon>Alteromonadales</taxon>
        <taxon>Alteromonadaceae</taxon>
        <taxon>Catenovulum</taxon>
    </lineage>
</organism>
<dbReference type="RefSeq" id="WP_051479475.1">
    <property type="nucleotide sequence ID" value="NZ_ARZY01000001.1"/>
</dbReference>
<dbReference type="OrthoDB" id="9804872at2"/>
<dbReference type="InterPro" id="IPR002931">
    <property type="entry name" value="Transglutaminase-like"/>
</dbReference>
<name>W7QWE5_9ALTE</name>
<dbReference type="AlphaFoldDB" id="W7QWE5"/>
<dbReference type="Proteomes" id="UP000019276">
    <property type="component" value="Unassembled WGS sequence"/>
</dbReference>
<protein>
    <recommendedName>
        <fullName evidence="2">Transglutaminase-like domain-containing protein</fullName>
    </recommendedName>
</protein>
<keyword evidence="1" id="KW-0732">Signal</keyword>
<keyword evidence="4" id="KW-1185">Reference proteome</keyword>
<dbReference type="STRING" id="1328313.DS2_00025"/>
<evidence type="ECO:0000313" key="4">
    <source>
        <dbReference type="Proteomes" id="UP000019276"/>
    </source>
</evidence>